<dbReference type="Pfam" id="PF05016">
    <property type="entry name" value="ParE_toxin"/>
    <property type="match status" value="1"/>
</dbReference>
<proteinExistence type="inferred from homology"/>
<evidence type="ECO:0000313" key="3">
    <source>
        <dbReference type="EMBL" id="KKS23811.1"/>
    </source>
</evidence>
<sequence>MRVIYDQKFLKELEKTPSEVQNKADALLEPLKDEPFHPLLHTKKLKGPLYGLYSFRVLEYRVIFEVEKPDVVRLLAIRHRKDVYKYKR</sequence>
<dbReference type="InterPro" id="IPR007712">
    <property type="entry name" value="RelE/ParE_toxin"/>
</dbReference>
<evidence type="ECO:0008006" key="5">
    <source>
        <dbReference type="Google" id="ProtNLM"/>
    </source>
</evidence>
<evidence type="ECO:0000256" key="2">
    <source>
        <dbReference type="ARBA" id="ARBA00022649"/>
    </source>
</evidence>
<keyword evidence="2" id="KW-1277">Toxin-antitoxin system</keyword>
<gene>
    <name evidence="3" type="ORF">UU83_C0039G0001</name>
</gene>
<name>A0A0G0ZP59_9BACT</name>
<evidence type="ECO:0000256" key="1">
    <source>
        <dbReference type="ARBA" id="ARBA00006226"/>
    </source>
</evidence>
<dbReference type="Proteomes" id="UP000033856">
    <property type="component" value="Unassembled WGS sequence"/>
</dbReference>
<dbReference type="InterPro" id="IPR035093">
    <property type="entry name" value="RelE/ParE_toxin_dom_sf"/>
</dbReference>
<comment type="similarity">
    <text evidence="1">Belongs to the RelE toxin family.</text>
</comment>
<organism evidence="3 4">
    <name type="scientific">Candidatus Jorgensenbacteria bacterium GW2011_GWF2_41_8</name>
    <dbReference type="NCBI Taxonomy" id="1618667"/>
    <lineage>
        <taxon>Bacteria</taxon>
        <taxon>Candidatus Joergenseniibacteriota</taxon>
    </lineage>
</organism>
<protein>
    <recommendedName>
        <fullName evidence="5">Addiction module toxin, RelE/StbE family</fullName>
    </recommendedName>
</protein>
<accession>A0A0G0ZP59</accession>
<dbReference type="SUPFAM" id="SSF143011">
    <property type="entry name" value="RelE-like"/>
    <property type="match status" value="1"/>
</dbReference>
<comment type="caution">
    <text evidence="3">The sequence shown here is derived from an EMBL/GenBank/DDBJ whole genome shotgun (WGS) entry which is preliminary data.</text>
</comment>
<dbReference type="PANTHER" id="PTHR35601:SF1">
    <property type="entry name" value="TOXIN RELE"/>
    <property type="match status" value="1"/>
</dbReference>
<dbReference type="PANTHER" id="PTHR35601">
    <property type="entry name" value="TOXIN RELE"/>
    <property type="match status" value="1"/>
</dbReference>
<reference evidence="3 4" key="1">
    <citation type="journal article" date="2015" name="Nature">
        <title>rRNA introns, odd ribosomes, and small enigmatic genomes across a large radiation of phyla.</title>
        <authorList>
            <person name="Brown C.T."/>
            <person name="Hug L.A."/>
            <person name="Thomas B.C."/>
            <person name="Sharon I."/>
            <person name="Castelle C.J."/>
            <person name="Singh A."/>
            <person name="Wilkins M.J."/>
            <person name="Williams K.H."/>
            <person name="Banfield J.F."/>
        </authorList>
    </citation>
    <scope>NUCLEOTIDE SEQUENCE [LARGE SCALE GENOMIC DNA]</scope>
</reference>
<dbReference type="Gene3D" id="3.30.2310.20">
    <property type="entry name" value="RelE-like"/>
    <property type="match status" value="1"/>
</dbReference>
<dbReference type="AlphaFoldDB" id="A0A0G0ZP59"/>
<dbReference type="EMBL" id="LCCD01000039">
    <property type="protein sequence ID" value="KKS23811.1"/>
    <property type="molecule type" value="Genomic_DNA"/>
</dbReference>
<evidence type="ECO:0000313" key="4">
    <source>
        <dbReference type="Proteomes" id="UP000033856"/>
    </source>
</evidence>